<keyword evidence="2" id="KW-0732">Signal</keyword>
<dbReference type="Proteomes" id="UP001177023">
    <property type="component" value="Unassembled WGS sequence"/>
</dbReference>
<evidence type="ECO:0000313" key="4">
    <source>
        <dbReference type="Proteomes" id="UP001177023"/>
    </source>
</evidence>
<accession>A0AA36DHK3</accession>
<protein>
    <submittedName>
        <fullName evidence="3">Uncharacterized protein</fullName>
    </submittedName>
</protein>
<evidence type="ECO:0000256" key="1">
    <source>
        <dbReference type="SAM" id="MobiDB-lite"/>
    </source>
</evidence>
<evidence type="ECO:0000256" key="2">
    <source>
        <dbReference type="SAM" id="SignalP"/>
    </source>
</evidence>
<dbReference type="AlphaFoldDB" id="A0AA36DHK3"/>
<comment type="caution">
    <text evidence="3">The sequence shown here is derived from an EMBL/GenBank/DDBJ whole genome shotgun (WGS) entry which is preliminary data.</text>
</comment>
<proteinExistence type="predicted"/>
<evidence type="ECO:0000313" key="3">
    <source>
        <dbReference type="EMBL" id="CAJ0586471.1"/>
    </source>
</evidence>
<keyword evidence="4" id="KW-1185">Reference proteome</keyword>
<name>A0AA36DHK3_9BILA</name>
<organism evidence="3 4">
    <name type="scientific">Mesorhabditis spiculigera</name>
    <dbReference type="NCBI Taxonomy" id="96644"/>
    <lineage>
        <taxon>Eukaryota</taxon>
        <taxon>Metazoa</taxon>
        <taxon>Ecdysozoa</taxon>
        <taxon>Nematoda</taxon>
        <taxon>Chromadorea</taxon>
        <taxon>Rhabditida</taxon>
        <taxon>Rhabditina</taxon>
        <taxon>Rhabditomorpha</taxon>
        <taxon>Rhabditoidea</taxon>
        <taxon>Rhabditidae</taxon>
        <taxon>Mesorhabditinae</taxon>
        <taxon>Mesorhabditis</taxon>
    </lineage>
</organism>
<feature type="non-terminal residue" evidence="3">
    <location>
        <position position="1"/>
    </location>
</feature>
<reference evidence="3" key="1">
    <citation type="submission" date="2023-06" db="EMBL/GenBank/DDBJ databases">
        <authorList>
            <person name="Delattre M."/>
        </authorList>
    </citation>
    <scope>NUCLEOTIDE SEQUENCE</scope>
    <source>
        <strain evidence="3">AF72</strain>
    </source>
</reference>
<dbReference type="EMBL" id="CATQJA010002708">
    <property type="protein sequence ID" value="CAJ0586471.1"/>
    <property type="molecule type" value="Genomic_DNA"/>
</dbReference>
<feature type="region of interest" description="Disordered" evidence="1">
    <location>
        <begin position="25"/>
        <end position="69"/>
    </location>
</feature>
<gene>
    <name evidence="3" type="ORF">MSPICULIGERA_LOCUS24476</name>
</gene>
<sequence>MTRILLFLMVLVGLAVAQDEPALNDLKIGSPASAPTIQPGQPENGFPSSSPGQPIELPDVSVGEEEGADGEKVKVFSIHSKDMGDQKITLGKNSVKVQSKTVF</sequence>
<feature type="signal peptide" evidence="2">
    <location>
        <begin position="1"/>
        <end position="17"/>
    </location>
</feature>
<feature type="chain" id="PRO_5041343734" evidence="2">
    <location>
        <begin position="18"/>
        <end position="103"/>
    </location>
</feature>
<feature type="compositionally biased region" description="Polar residues" evidence="1">
    <location>
        <begin position="33"/>
        <end position="52"/>
    </location>
</feature>